<sequence>MLLPVSLPVRAHVPTCVQLCPAKIVPSASGRRSEAPALLAHLLSRARNPRLYRNAAARRIAKPSRAVSHLDAAVGDSRLQPFPLLDPSKNYSHISPGVCDGCAEDLEVRTIWIDLLLGQLPSHRSNLQRCAQVISDELVFGLDQVMMANYWLWEKAYVDFLEGIRTDREMKDCTLLYMVEEKERLLRFHQLDDPFRALKSDENQVAEAIYPLICKEFDTECTDGADMLLRAIECALSGNLFDAGNAAAVADIAFCDEDQCDVPANPFALKAAEVERTHRTIRERVARPADSGWRYDDFEVSNYCPNLGWAGILQAL</sequence>
<gene>
    <name evidence="3" type="ORF">CYMTET_19932</name>
</gene>
<dbReference type="EMBL" id="LGRX02009398">
    <property type="protein sequence ID" value="KAK3271740.1"/>
    <property type="molecule type" value="Genomic_DNA"/>
</dbReference>
<reference evidence="3 4" key="1">
    <citation type="journal article" date="2015" name="Genome Biol. Evol.">
        <title>Comparative Genomics of a Bacterivorous Green Alga Reveals Evolutionary Causalities and Consequences of Phago-Mixotrophic Mode of Nutrition.</title>
        <authorList>
            <person name="Burns J.A."/>
            <person name="Paasch A."/>
            <person name="Narechania A."/>
            <person name="Kim E."/>
        </authorList>
    </citation>
    <scope>NUCLEOTIDE SEQUENCE [LARGE SCALE GENOMIC DNA]</scope>
    <source>
        <strain evidence="3 4">PLY_AMNH</strain>
    </source>
</reference>
<organism evidence="3 4">
    <name type="scientific">Cymbomonas tetramitiformis</name>
    <dbReference type="NCBI Taxonomy" id="36881"/>
    <lineage>
        <taxon>Eukaryota</taxon>
        <taxon>Viridiplantae</taxon>
        <taxon>Chlorophyta</taxon>
        <taxon>Pyramimonadophyceae</taxon>
        <taxon>Pyramimonadales</taxon>
        <taxon>Pyramimonadaceae</taxon>
        <taxon>Cymbomonas</taxon>
    </lineage>
</organism>
<evidence type="ECO:0000313" key="3">
    <source>
        <dbReference type="EMBL" id="KAK3271740.1"/>
    </source>
</evidence>
<name>A0AAE0G5P7_9CHLO</name>
<dbReference type="AlphaFoldDB" id="A0AAE0G5P7"/>
<keyword evidence="4" id="KW-1185">Reference proteome</keyword>
<evidence type="ECO:0000256" key="1">
    <source>
        <dbReference type="ARBA" id="ARBA00001967"/>
    </source>
</evidence>
<accession>A0AAE0G5P7</accession>
<dbReference type="InterPro" id="IPR002791">
    <property type="entry name" value="ARMT1-like_metal-bd"/>
</dbReference>
<dbReference type="SUPFAM" id="SSF111321">
    <property type="entry name" value="AF1104-like"/>
    <property type="match status" value="1"/>
</dbReference>
<dbReference type="InterPro" id="IPR036075">
    <property type="entry name" value="ARMT-1-like_metal-bd_sf"/>
</dbReference>
<protein>
    <recommendedName>
        <fullName evidence="2">Damage-control phosphatase ARMT1-like metal-binding domain-containing protein</fullName>
    </recommendedName>
</protein>
<dbReference type="Proteomes" id="UP001190700">
    <property type="component" value="Unassembled WGS sequence"/>
</dbReference>
<comment type="caution">
    <text evidence="3">The sequence shown here is derived from an EMBL/GenBank/DDBJ whole genome shotgun (WGS) entry which is preliminary data.</text>
</comment>
<evidence type="ECO:0000313" key="4">
    <source>
        <dbReference type="Proteomes" id="UP001190700"/>
    </source>
</evidence>
<feature type="domain" description="Damage-control phosphatase ARMT1-like metal-binding" evidence="2">
    <location>
        <begin position="160"/>
        <end position="257"/>
    </location>
</feature>
<dbReference type="Pfam" id="PF01937">
    <property type="entry name" value="ARMT1-like_dom"/>
    <property type="match status" value="1"/>
</dbReference>
<proteinExistence type="predicted"/>
<dbReference type="Gene3D" id="1.10.285.20">
    <property type="entry name" value="Uncharacterised protein PF01937, DUF89, domain 2"/>
    <property type="match status" value="1"/>
</dbReference>
<evidence type="ECO:0000259" key="2">
    <source>
        <dbReference type="Pfam" id="PF01937"/>
    </source>
</evidence>
<comment type="cofactor">
    <cofactor evidence="1">
        <name>Ni(2+)</name>
        <dbReference type="ChEBI" id="CHEBI:49786"/>
    </cofactor>
</comment>